<reference evidence="1" key="1">
    <citation type="submission" date="2021-01" db="EMBL/GenBank/DDBJ databases">
        <authorList>
            <consortium name="Genoscope - CEA"/>
            <person name="William W."/>
        </authorList>
    </citation>
    <scope>NUCLEOTIDE SEQUENCE</scope>
</reference>
<organism evidence="1">
    <name type="scientific">Brassica napus</name>
    <name type="common">Rape</name>
    <dbReference type="NCBI Taxonomy" id="3708"/>
    <lineage>
        <taxon>Eukaryota</taxon>
        <taxon>Viridiplantae</taxon>
        <taxon>Streptophyta</taxon>
        <taxon>Embryophyta</taxon>
        <taxon>Tracheophyta</taxon>
        <taxon>Spermatophyta</taxon>
        <taxon>Magnoliopsida</taxon>
        <taxon>eudicotyledons</taxon>
        <taxon>Gunneridae</taxon>
        <taxon>Pentapetalae</taxon>
        <taxon>rosids</taxon>
        <taxon>malvids</taxon>
        <taxon>Brassicales</taxon>
        <taxon>Brassicaceae</taxon>
        <taxon>Brassiceae</taxon>
        <taxon>Brassica</taxon>
    </lineage>
</organism>
<dbReference type="Proteomes" id="UP001295469">
    <property type="component" value="Chromosome C01"/>
</dbReference>
<gene>
    <name evidence="1" type="ORF">DARMORV10_C01P47130.1</name>
</gene>
<protein>
    <submittedName>
        <fullName evidence="1">(rape) hypothetical protein</fullName>
    </submittedName>
</protein>
<sequence>MTQLQIQNFALSLFTLDEKAKRPRTSLDHQKPLVEAPVQVPDIVQAPGEEVEVVVVVEEDEEDEEKD</sequence>
<evidence type="ECO:0000313" key="1">
    <source>
        <dbReference type="EMBL" id="CAF2078272.1"/>
    </source>
</evidence>
<accession>A0A816S191</accession>
<dbReference type="EMBL" id="HG994365">
    <property type="protein sequence ID" value="CAF2078272.1"/>
    <property type="molecule type" value="Genomic_DNA"/>
</dbReference>
<dbReference type="AlphaFoldDB" id="A0A816S191"/>
<name>A0A816S191_BRANA</name>
<proteinExistence type="predicted"/>